<evidence type="ECO:0000259" key="6">
    <source>
        <dbReference type="PROSITE" id="PS51194"/>
    </source>
</evidence>
<proteinExistence type="predicted"/>
<dbReference type="PROSITE" id="PS00690">
    <property type="entry name" value="DEAH_ATP_HELICASE"/>
    <property type="match status" value="1"/>
</dbReference>
<dbReference type="GO" id="GO:0016787">
    <property type="term" value="F:hydrolase activity"/>
    <property type="evidence" value="ECO:0007669"/>
    <property type="project" value="UniProtKB-KW"/>
</dbReference>
<evidence type="ECO:0000256" key="2">
    <source>
        <dbReference type="ARBA" id="ARBA00022801"/>
    </source>
</evidence>
<dbReference type="InterPro" id="IPR002464">
    <property type="entry name" value="DNA/RNA_helicase_DEAH_CS"/>
</dbReference>
<feature type="domain" description="Helicase ATP-binding" evidence="5">
    <location>
        <begin position="1"/>
        <end position="74"/>
    </location>
</feature>
<evidence type="ECO:0000256" key="4">
    <source>
        <dbReference type="ARBA" id="ARBA00047984"/>
    </source>
</evidence>
<dbReference type="PROSITE" id="PS51194">
    <property type="entry name" value="HELICASE_CTER"/>
    <property type="match status" value="1"/>
</dbReference>
<protein>
    <recommendedName>
        <fullName evidence="1">RNA helicase</fullName>
        <ecNumber evidence="1">3.6.4.13</ecNumber>
    </recommendedName>
</protein>
<dbReference type="GO" id="GO:0005730">
    <property type="term" value="C:nucleolus"/>
    <property type="evidence" value="ECO:0007669"/>
    <property type="project" value="TreeGrafter"/>
</dbReference>
<dbReference type="PROSITE" id="PS51192">
    <property type="entry name" value="HELICASE_ATP_BIND_1"/>
    <property type="match status" value="1"/>
</dbReference>
<dbReference type="Gene3D" id="1.20.120.1080">
    <property type="match status" value="1"/>
</dbReference>
<dbReference type="CDD" id="cd17917">
    <property type="entry name" value="DEXHc_RHA-like"/>
    <property type="match status" value="1"/>
</dbReference>
<gene>
    <name evidence="7" type="ORF">SteCoe_38014</name>
</gene>
<keyword evidence="3" id="KW-0067">ATP-binding</keyword>
<dbReference type="InterPro" id="IPR007502">
    <property type="entry name" value="Helicase-assoc_dom"/>
</dbReference>
<dbReference type="OrthoDB" id="10253254at2759"/>
<dbReference type="PANTHER" id="PTHR18934">
    <property type="entry name" value="ATP-DEPENDENT RNA HELICASE"/>
    <property type="match status" value="1"/>
</dbReference>
<feature type="domain" description="Helicase C-terminal" evidence="6">
    <location>
        <begin position="99"/>
        <end position="271"/>
    </location>
</feature>
<dbReference type="GO" id="GO:0003724">
    <property type="term" value="F:RNA helicase activity"/>
    <property type="evidence" value="ECO:0007669"/>
    <property type="project" value="UniProtKB-EC"/>
</dbReference>
<dbReference type="AlphaFoldDB" id="A0A1R2ALY9"/>
<organism evidence="7 8">
    <name type="scientific">Stentor coeruleus</name>
    <dbReference type="NCBI Taxonomy" id="5963"/>
    <lineage>
        <taxon>Eukaryota</taxon>
        <taxon>Sar</taxon>
        <taxon>Alveolata</taxon>
        <taxon>Ciliophora</taxon>
        <taxon>Postciliodesmatophora</taxon>
        <taxon>Heterotrichea</taxon>
        <taxon>Heterotrichida</taxon>
        <taxon>Stentoridae</taxon>
        <taxon>Stentor</taxon>
    </lineage>
</organism>
<dbReference type="Gene3D" id="3.40.50.300">
    <property type="entry name" value="P-loop containing nucleotide triphosphate hydrolases"/>
    <property type="match status" value="2"/>
</dbReference>
<dbReference type="EMBL" id="MPUH01002066">
    <property type="protein sequence ID" value="OMJ65548.1"/>
    <property type="molecule type" value="Genomic_DNA"/>
</dbReference>
<reference evidence="7 8" key="1">
    <citation type="submission" date="2016-11" db="EMBL/GenBank/DDBJ databases">
        <title>The macronuclear genome of Stentor coeruleus: a giant cell with tiny introns.</title>
        <authorList>
            <person name="Slabodnick M."/>
            <person name="Ruby J.G."/>
            <person name="Reiff S.B."/>
            <person name="Swart E.C."/>
            <person name="Gosai S."/>
            <person name="Prabakaran S."/>
            <person name="Witkowska E."/>
            <person name="Larue G.E."/>
            <person name="Fisher S."/>
            <person name="Freeman R.M."/>
            <person name="Gunawardena J."/>
            <person name="Chu W."/>
            <person name="Stover N.A."/>
            <person name="Gregory B.D."/>
            <person name="Nowacki M."/>
            <person name="Derisi J."/>
            <person name="Roy S.W."/>
            <person name="Marshall W.F."/>
            <person name="Sood P."/>
        </authorList>
    </citation>
    <scope>NUCLEOTIDE SEQUENCE [LARGE SCALE GENOMIC DNA]</scope>
    <source>
        <strain evidence="7">WM001</strain>
    </source>
</reference>
<dbReference type="InterPro" id="IPR027417">
    <property type="entry name" value="P-loop_NTPase"/>
</dbReference>
<keyword evidence="3" id="KW-0347">Helicase</keyword>
<comment type="caution">
    <text evidence="7">The sequence shown here is derived from an EMBL/GenBank/DDBJ whole genome shotgun (WGS) entry which is preliminary data.</text>
</comment>
<name>A0A1R2ALY9_9CILI</name>
<evidence type="ECO:0000256" key="3">
    <source>
        <dbReference type="ARBA" id="ARBA00022806"/>
    </source>
</evidence>
<dbReference type="PANTHER" id="PTHR18934:SF118">
    <property type="entry name" value="ATP-DEPENDENT RNA HELICASE DHX33"/>
    <property type="match status" value="1"/>
</dbReference>
<dbReference type="CDD" id="cd18791">
    <property type="entry name" value="SF2_C_RHA"/>
    <property type="match status" value="1"/>
</dbReference>
<dbReference type="SUPFAM" id="SSF52540">
    <property type="entry name" value="P-loop containing nucleoside triphosphate hydrolases"/>
    <property type="match status" value="1"/>
</dbReference>
<evidence type="ECO:0000256" key="1">
    <source>
        <dbReference type="ARBA" id="ARBA00012552"/>
    </source>
</evidence>
<keyword evidence="2" id="KW-0378">Hydrolase</keyword>
<evidence type="ECO:0000259" key="5">
    <source>
        <dbReference type="PROSITE" id="PS51192"/>
    </source>
</evidence>
<dbReference type="SMART" id="SM00490">
    <property type="entry name" value="HELICc"/>
    <property type="match status" value="1"/>
</dbReference>
<sequence length="380" mass="43004">MLIREALLDPKLSQYSIIIIDEAHERSTNTDILLGLLKDLMALRPELKIIIMSATIEAKRFAAFFACKHIVEVKGRNFDVEIFNAMDTEPDHVDATIICIVQVHLESPEGDMLVFLSGQEEIDNVKEVLGRKRKLLTPESMDFWVVPRDAALPGHLQSKGFETSPPNTRKIILATNIAENSITIPGIKYVINSGVVKERYYDPKTGMEFFKIMKISKGAGQQRAGRAGRESSGKCYRLYTSTEFEQFNEYSKPDIMRGNLSSVVLQLKIMQRDARYFTFLDKPKPIYKNGSYDELKRLGAVDKQENNTSLGRNIAELPLPPVFSRTLLASLEPSLQCTKEILTIVSLLSVENLCFFHNSEENALKVFRETEGDHLTLLKI</sequence>
<dbReference type="GO" id="GO:0003725">
    <property type="term" value="F:double-stranded RNA binding"/>
    <property type="evidence" value="ECO:0007669"/>
    <property type="project" value="TreeGrafter"/>
</dbReference>
<keyword evidence="3" id="KW-0547">Nucleotide-binding</keyword>
<dbReference type="InterPro" id="IPR001650">
    <property type="entry name" value="Helicase_C-like"/>
</dbReference>
<dbReference type="Pfam" id="PF00271">
    <property type="entry name" value="Helicase_C"/>
    <property type="match status" value="1"/>
</dbReference>
<evidence type="ECO:0000313" key="8">
    <source>
        <dbReference type="Proteomes" id="UP000187209"/>
    </source>
</evidence>
<dbReference type="Pfam" id="PF21010">
    <property type="entry name" value="HA2_C"/>
    <property type="match status" value="1"/>
</dbReference>
<evidence type="ECO:0000313" key="7">
    <source>
        <dbReference type="EMBL" id="OMJ65548.1"/>
    </source>
</evidence>
<comment type="catalytic activity">
    <reaction evidence="4">
        <text>ATP + H2O = ADP + phosphate + H(+)</text>
        <dbReference type="Rhea" id="RHEA:13065"/>
        <dbReference type="ChEBI" id="CHEBI:15377"/>
        <dbReference type="ChEBI" id="CHEBI:15378"/>
        <dbReference type="ChEBI" id="CHEBI:30616"/>
        <dbReference type="ChEBI" id="CHEBI:43474"/>
        <dbReference type="ChEBI" id="CHEBI:456216"/>
        <dbReference type="EC" id="3.6.4.13"/>
    </reaction>
</comment>
<dbReference type="SMART" id="SM00847">
    <property type="entry name" value="HA2"/>
    <property type="match status" value="1"/>
</dbReference>
<accession>A0A1R2ALY9</accession>
<dbReference type="GO" id="GO:0045943">
    <property type="term" value="P:positive regulation of transcription by RNA polymerase I"/>
    <property type="evidence" value="ECO:0007669"/>
    <property type="project" value="TreeGrafter"/>
</dbReference>
<dbReference type="EC" id="3.6.4.13" evidence="1"/>
<dbReference type="InterPro" id="IPR014001">
    <property type="entry name" value="Helicase_ATP-bd"/>
</dbReference>
<keyword evidence="8" id="KW-1185">Reference proteome</keyword>
<dbReference type="Proteomes" id="UP000187209">
    <property type="component" value="Unassembled WGS sequence"/>
</dbReference>